<dbReference type="Gene3D" id="1.10.150.310">
    <property type="entry name" value="Tex RuvX-like domain-like"/>
    <property type="match status" value="1"/>
</dbReference>
<accession>A0A4R1PVR3</accession>
<feature type="domain" description="Helix-hairpin-helix DNA-binding motif class 1" evidence="1">
    <location>
        <begin position="170"/>
        <end position="189"/>
    </location>
</feature>
<dbReference type="GO" id="GO:0003677">
    <property type="term" value="F:DNA binding"/>
    <property type="evidence" value="ECO:0007669"/>
    <property type="project" value="InterPro"/>
</dbReference>
<name>A0A4R1PVR3_9FIRM</name>
<dbReference type="PANTHER" id="PTHR21180">
    <property type="entry name" value="ENDONUCLEASE/EXONUCLEASE/PHOSPHATASE FAMILY DOMAIN-CONTAINING PROTEIN 1"/>
    <property type="match status" value="1"/>
</dbReference>
<dbReference type="InterPro" id="IPR051675">
    <property type="entry name" value="Endo/Exo/Phosphatase_dom_1"/>
</dbReference>
<feature type="domain" description="Helix-hairpin-helix DNA-binding motif class 1" evidence="1">
    <location>
        <begin position="140"/>
        <end position="159"/>
    </location>
</feature>
<dbReference type="OrthoDB" id="9790239at2"/>
<evidence type="ECO:0000313" key="3">
    <source>
        <dbReference type="Proteomes" id="UP000295063"/>
    </source>
</evidence>
<dbReference type="PANTHER" id="PTHR21180:SF32">
    <property type="entry name" value="ENDONUCLEASE_EXONUCLEASE_PHOSPHATASE FAMILY DOMAIN-CONTAINING PROTEIN 1"/>
    <property type="match status" value="1"/>
</dbReference>
<dbReference type="AlphaFoldDB" id="A0A4R1PVR3"/>
<dbReference type="GO" id="GO:0015628">
    <property type="term" value="P:protein secretion by the type II secretion system"/>
    <property type="evidence" value="ECO:0007669"/>
    <property type="project" value="TreeGrafter"/>
</dbReference>
<dbReference type="Pfam" id="PF12836">
    <property type="entry name" value="HHH_3"/>
    <property type="match status" value="1"/>
</dbReference>
<dbReference type="Pfam" id="PF10531">
    <property type="entry name" value="SLBB"/>
    <property type="match status" value="1"/>
</dbReference>
<proteinExistence type="predicted"/>
<comment type="caution">
    <text evidence="2">The sequence shown here is derived from an EMBL/GenBank/DDBJ whole genome shotgun (WGS) entry which is preliminary data.</text>
</comment>
<protein>
    <submittedName>
        <fullName evidence="2">Competence protein ComEA</fullName>
    </submittedName>
</protein>
<dbReference type="InterPro" id="IPR010994">
    <property type="entry name" value="RuvA_2-like"/>
</dbReference>
<dbReference type="Gene3D" id="3.10.560.10">
    <property type="entry name" value="Outer membrane lipoprotein wza domain like"/>
    <property type="match status" value="1"/>
</dbReference>
<dbReference type="SMART" id="SM00278">
    <property type="entry name" value="HhH1"/>
    <property type="match status" value="2"/>
</dbReference>
<evidence type="ECO:0000313" key="2">
    <source>
        <dbReference type="EMBL" id="TCL36395.1"/>
    </source>
</evidence>
<dbReference type="EMBL" id="SLUI01000008">
    <property type="protein sequence ID" value="TCL36395.1"/>
    <property type="molecule type" value="Genomic_DNA"/>
</dbReference>
<dbReference type="GO" id="GO:0006281">
    <property type="term" value="P:DNA repair"/>
    <property type="evidence" value="ECO:0007669"/>
    <property type="project" value="InterPro"/>
</dbReference>
<dbReference type="SUPFAM" id="SSF47781">
    <property type="entry name" value="RuvA domain 2-like"/>
    <property type="match status" value="1"/>
</dbReference>
<evidence type="ECO:0000259" key="1">
    <source>
        <dbReference type="SMART" id="SM00278"/>
    </source>
</evidence>
<dbReference type="InterPro" id="IPR003583">
    <property type="entry name" value="Hlx-hairpin-Hlx_DNA-bd_motif"/>
</dbReference>
<keyword evidence="3" id="KW-1185">Reference proteome</keyword>
<gene>
    <name evidence="2" type="ORF">EV210_10830</name>
</gene>
<dbReference type="NCBIfam" id="TIGR00426">
    <property type="entry name" value="competence protein ComEA helix-hairpin-helix repeat region"/>
    <property type="match status" value="1"/>
</dbReference>
<dbReference type="GO" id="GO:0015627">
    <property type="term" value="C:type II protein secretion system complex"/>
    <property type="evidence" value="ECO:0007669"/>
    <property type="project" value="TreeGrafter"/>
</dbReference>
<dbReference type="InterPro" id="IPR004509">
    <property type="entry name" value="Competence_ComEA_HhH"/>
</dbReference>
<organism evidence="2 3">
    <name type="scientific">Anaerospora hongkongensis</name>
    <dbReference type="NCBI Taxonomy" id="244830"/>
    <lineage>
        <taxon>Bacteria</taxon>
        <taxon>Bacillati</taxon>
        <taxon>Bacillota</taxon>
        <taxon>Negativicutes</taxon>
        <taxon>Selenomonadales</taxon>
        <taxon>Sporomusaceae</taxon>
        <taxon>Anaerospora</taxon>
    </lineage>
</organism>
<dbReference type="RefSeq" id="WP_132080973.1">
    <property type="nucleotide sequence ID" value="NZ_SLUI01000008.1"/>
</dbReference>
<dbReference type="Proteomes" id="UP000295063">
    <property type="component" value="Unassembled WGS sequence"/>
</dbReference>
<dbReference type="InterPro" id="IPR019554">
    <property type="entry name" value="Soluble_ligand-bd"/>
</dbReference>
<reference evidence="2 3" key="1">
    <citation type="submission" date="2019-03" db="EMBL/GenBank/DDBJ databases">
        <title>Genomic Encyclopedia of Type Strains, Phase IV (KMG-IV): sequencing the most valuable type-strain genomes for metagenomic binning, comparative biology and taxonomic classification.</title>
        <authorList>
            <person name="Goeker M."/>
        </authorList>
    </citation>
    <scope>NUCLEOTIDE SEQUENCE [LARGE SCALE GENOMIC DNA]</scope>
    <source>
        <strain evidence="2 3">DSM 15969</strain>
    </source>
</reference>
<sequence length="192" mass="20099">MDGAKKKLLAALVIALVITGAGLYSWWQKNTIVTAGQFSSQAAGQNELAAAGKADTVIVYISGGINKPGMYELNKGLRVLDAVNLAGGLTPDADANRINMAEVVKDGSHVAVPIAAAGSKAGDGTGTRQEKISINTADKNELDKLPGIGPAMAERIIEYRQANGAFRNLEELKKIPGIGEAKFNKLVNKISL</sequence>